<evidence type="ECO:0000313" key="6">
    <source>
        <dbReference type="EMBL" id="KUH58762.1"/>
    </source>
</evidence>
<gene>
    <name evidence="6" type="ORF">AUL39_06125</name>
</gene>
<dbReference type="EMBL" id="LOJF01000009">
    <property type="protein sequence ID" value="KUH58762.1"/>
    <property type="molecule type" value="Genomic_DNA"/>
</dbReference>
<keyword evidence="7" id="KW-1185">Reference proteome</keyword>
<feature type="domain" description="HTH tetR-type" evidence="5">
    <location>
        <begin position="1"/>
        <end position="58"/>
    </location>
</feature>
<accession>A0A100YW26</accession>
<dbReference type="GO" id="GO:0003700">
    <property type="term" value="F:DNA-binding transcription factor activity"/>
    <property type="evidence" value="ECO:0007669"/>
    <property type="project" value="TreeGrafter"/>
</dbReference>
<evidence type="ECO:0000313" key="7">
    <source>
        <dbReference type="Proteomes" id="UP000054078"/>
    </source>
</evidence>
<proteinExistence type="predicted"/>
<dbReference type="Gene3D" id="1.10.357.10">
    <property type="entry name" value="Tetracycline Repressor, domain 2"/>
    <property type="match status" value="1"/>
</dbReference>
<organism evidence="6 7">
    <name type="scientific">Tractidigestivibacter scatoligenes</name>
    <name type="common">Olsenella scatoligenes</name>
    <dbReference type="NCBI Taxonomy" id="1299998"/>
    <lineage>
        <taxon>Bacteria</taxon>
        <taxon>Bacillati</taxon>
        <taxon>Actinomycetota</taxon>
        <taxon>Coriobacteriia</taxon>
        <taxon>Coriobacteriales</taxon>
        <taxon>Atopobiaceae</taxon>
        <taxon>Tractidigestivibacter</taxon>
    </lineage>
</organism>
<reference evidence="6 7" key="1">
    <citation type="submission" date="2015-12" db="EMBL/GenBank/DDBJ databases">
        <title>Draft Genome Sequence of Olsenella scatoligenes SK9K4T; a Producer of 3-Methylindole- (skatole) and 4-Methylphenol- (p-cresol) Isolated from Pig Feces.</title>
        <authorList>
            <person name="Li X."/>
            <person name="Borg B."/>
            <person name="Canibe N."/>
        </authorList>
    </citation>
    <scope>NUCLEOTIDE SEQUENCE [LARGE SCALE GENOMIC DNA]</scope>
    <source>
        <strain evidence="6 7">SK9K4</strain>
    </source>
</reference>
<feature type="DNA-binding region" description="H-T-H motif" evidence="4">
    <location>
        <begin position="21"/>
        <end position="40"/>
    </location>
</feature>
<dbReference type="SUPFAM" id="SSF46689">
    <property type="entry name" value="Homeodomain-like"/>
    <property type="match status" value="1"/>
</dbReference>
<dbReference type="AlphaFoldDB" id="A0A100YW26"/>
<evidence type="ECO:0000256" key="1">
    <source>
        <dbReference type="ARBA" id="ARBA00023015"/>
    </source>
</evidence>
<sequence length="199" mass="21859">MDRAVECAAGLFLKRRIADVRMTDVAEAAGVGVATLYRRFSTKTRLALAAGTFLWRRFNERIVALVESDAFLGMSGADRLERMLRLYAEGYVENAGFVLFIDDLDGLLVTEGAPLDAVVAYGREVDSFYLIFADAYQLGLQDGSVAREVDFPVFYRSVAHALMGVAQKLARGEVIPSDDFSAGAQELECIVDMAVRALR</sequence>
<dbReference type="InterPro" id="IPR001647">
    <property type="entry name" value="HTH_TetR"/>
</dbReference>
<dbReference type="STRING" id="1299998.AUL39_06125"/>
<keyword evidence="2 4" id="KW-0238">DNA-binding</keyword>
<dbReference type="Pfam" id="PF00440">
    <property type="entry name" value="TetR_N"/>
    <property type="match status" value="1"/>
</dbReference>
<keyword evidence="3" id="KW-0804">Transcription</keyword>
<evidence type="ECO:0000256" key="4">
    <source>
        <dbReference type="PROSITE-ProRule" id="PRU00335"/>
    </source>
</evidence>
<dbReference type="InterPro" id="IPR050109">
    <property type="entry name" value="HTH-type_TetR-like_transc_reg"/>
</dbReference>
<dbReference type="Proteomes" id="UP000054078">
    <property type="component" value="Unassembled WGS sequence"/>
</dbReference>
<evidence type="ECO:0000256" key="2">
    <source>
        <dbReference type="ARBA" id="ARBA00023125"/>
    </source>
</evidence>
<keyword evidence="1" id="KW-0805">Transcription regulation</keyword>
<dbReference type="InterPro" id="IPR009057">
    <property type="entry name" value="Homeodomain-like_sf"/>
</dbReference>
<name>A0A100YW26_TRASO</name>
<evidence type="ECO:0000259" key="5">
    <source>
        <dbReference type="PROSITE" id="PS50977"/>
    </source>
</evidence>
<comment type="caution">
    <text evidence="6">The sequence shown here is derived from an EMBL/GenBank/DDBJ whole genome shotgun (WGS) entry which is preliminary data.</text>
</comment>
<dbReference type="Gene3D" id="1.10.10.60">
    <property type="entry name" value="Homeodomain-like"/>
    <property type="match status" value="1"/>
</dbReference>
<protein>
    <recommendedName>
        <fullName evidence="5">HTH tetR-type domain-containing protein</fullName>
    </recommendedName>
</protein>
<evidence type="ECO:0000256" key="3">
    <source>
        <dbReference type="ARBA" id="ARBA00023163"/>
    </source>
</evidence>
<dbReference type="PANTHER" id="PTHR30055:SF234">
    <property type="entry name" value="HTH-TYPE TRANSCRIPTIONAL REGULATOR BETI"/>
    <property type="match status" value="1"/>
</dbReference>
<dbReference type="PANTHER" id="PTHR30055">
    <property type="entry name" value="HTH-TYPE TRANSCRIPTIONAL REGULATOR RUTR"/>
    <property type="match status" value="1"/>
</dbReference>
<dbReference type="GO" id="GO:0000976">
    <property type="term" value="F:transcription cis-regulatory region binding"/>
    <property type="evidence" value="ECO:0007669"/>
    <property type="project" value="TreeGrafter"/>
</dbReference>
<dbReference type="PROSITE" id="PS50977">
    <property type="entry name" value="HTH_TETR_2"/>
    <property type="match status" value="1"/>
</dbReference>